<protein>
    <recommendedName>
        <fullName evidence="3">Periplasmic protein</fullName>
    </recommendedName>
</protein>
<dbReference type="AlphaFoldDB" id="A0A6S6SA34"/>
<sequence>MKQLLSLVLLSIISYAGSADAIINCQSGSARTQLKFSDEDLNAWFKNGEFSIDKKSIKLDDEYGYIISDLKKGVYVLKYNNPKRDIVLDFYAVPSTVKKTKLDTHGTSYKFNAIVGGGSTDPREKNKDLLRKTIWLSCTLKYEF</sequence>
<accession>A0A6S6SA34</accession>
<reference evidence="2" key="1">
    <citation type="submission" date="2020-01" db="EMBL/GenBank/DDBJ databases">
        <authorList>
            <person name="Meier V. D."/>
            <person name="Meier V D."/>
        </authorList>
    </citation>
    <scope>NUCLEOTIDE SEQUENCE</scope>
    <source>
        <strain evidence="2">HLG_WM_MAG_04</strain>
    </source>
</reference>
<name>A0A6S6SA34_9BACT</name>
<evidence type="ECO:0008006" key="3">
    <source>
        <dbReference type="Google" id="ProtNLM"/>
    </source>
</evidence>
<keyword evidence="1" id="KW-0732">Signal</keyword>
<evidence type="ECO:0000256" key="1">
    <source>
        <dbReference type="SAM" id="SignalP"/>
    </source>
</evidence>
<feature type="chain" id="PRO_5027610420" description="Periplasmic protein" evidence="1">
    <location>
        <begin position="22"/>
        <end position="144"/>
    </location>
</feature>
<dbReference type="EMBL" id="CACVAX010000005">
    <property type="protein sequence ID" value="CAA6801389.1"/>
    <property type="molecule type" value="Genomic_DNA"/>
</dbReference>
<feature type="signal peptide" evidence="1">
    <location>
        <begin position="1"/>
        <end position="21"/>
    </location>
</feature>
<organism evidence="2">
    <name type="scientific">uncultured Sulfurovum sp</name>
    <dbReference type="NCBI Taxonomy" id="269237"/>
    <lineage>
        <taxon>Bacteria</taxon>
        <taxon>Pseudomonadati</taxon>
        <taxon>Campylobacterota</taxon>
        <taxon>Epsilonproteobacteria</taxon>
        <taxon>Campylobacterales</taxon>
        <taxon>Sulfurovaceae</taxon>
        <taxon>Sulfurovum</taxon>
        <taxon>environmental samples</taxon>
    </lineage>
</organism>
<gene>
    <name evidence="2" type="ORF">HELGO_WM10186</name>
</gene>
<proteinExistence type="predicted"/>
<evidence type="ECO:0000313" key="2">
    <source>
        <dbReference type="EMBL" id="CAA6801389.1"/>
    </source>
</evidence>